<organism evidence="3">
    <name type="scientific">freshwater metagenome</name>
    <dbReference type="NCBI Taxonomy" id="449393"/>
    <lineage>
        <taxon>unclassified sequences</taxon>
        <taxon>metagenomes</taxon>
        <taxon>ecological metagenomes</taxon>
    </lineage>
</organism>
<feature type="compositionally biased region" description="Basic and acidic residues" evidence="1">
    <location>
        <begin position="50"/>
        <end position="79"/>
    </location>
</feature>
<keyword evidence="2" id="KW-1133">Transmembrane helix</keyword>
<evidence type="ECO:0000256" key="2">
    <source>
        <dbReference type="SAM" id="Phobius"/>
    </source>
</evidence>
<feature type="transmembrane region" description="Helical" evidence="2">
    <location>
        <begin position="6"/>
        <end position="26"/>
    </location>
</feature>
<accession>A0A6J6PX43</accession>
<reference evidence="3" key="1">
    <citation type="submission" date="2020-05" db="EMBL/GenBank/DDBJ databases">
        <authorList>
            <person name="Chiriac C."/>
            <person name="Salcher M."/>
            <person name="Ghai R."/>
            <person name="Kavagutti S V."/>
        </authorList>
    </citation>
    <scope>NUCLEOTIDE SEQUENCE</scope>
</reference>
<dbReference type="EMBL" id="CAEZXP010000005">
    <property type="protein sequence ID" value="CAB4703166.1"/>
    <property type="molecule type" value="Genomic_DNA"/>
</dbReference>
<sequence>MWELIFMILILKIPMAYVCWVVWWAVKAEPEIGQEEQFTRINWQPWRPQNGDRPRRGGPHEPPRRVPARPSDRRDRVGT</sequence>
<dbReference type="AlphaFoldDB" id="A0A6J6PX43"/>
<name>A0A6J6PX43_9ZZZZ</name>
<gene>
    <name evidence="3" type="ORF">UFOPK2399_01489</name>
</gene>
<keyword evidence="2" id="KW-0472">Membrane</keyword>
<evidence type="ECO:0000313" key="3">
    <source>
        <dbReference type="EMBL" id="CAB4703166.1"/>
    </source>
</evidence>
<evidence type="ECO:0000256" key="1">
    <source>
        <dbReference type="SAM" id="MobiDB-lite"/>
    </source>
</evidence>
<keyword evidence="2" id="KW-0812">Transmembrane</keyword>
<feature type="region of interest" description="Disordered" evidence="1">
    <location>
        <begin position="43"/>
        <end position="79"/>
    </location>
</feature>
<proteinExistence type="predicted"/>
<protein>
    <submittedName>
        <fullName evidence="3">Unannotated protein</fullName>
    </submittedName>
</protein>